<dbReference type="RefSeq" id="WP_071896434.1">
    <property type="nucleotide sequence ID" value="NZ_MPIN01000001.1"/>
</dbReference>
<name>A0A1L9BJC1_9BACT</name>
<dbReference type="AlphaFoldDB" id="A0A1L9BJC1"/>
<evidence type="ECO:0000256" key="1">
    <source>
        <dbReference type="SAM" id="MobiDB-lite"/>
    </source>
</evidence>
<gene>
    <name evidence="2" type="ORF">BON30_03830</name>
</gene>
<feature type="compositionally biased region" description="Low complexity" evidence="1">
    <location>
        <begin position="54"/>
        <end position="78"/>
    </location>
</feature>
<proteinExistence type="predicted"/>
<sequence length="117" mass="11203">MRENIRKWLALGALASVALVYPGCKSESRDTAPQNADSMMPGDIEEGTGGSGKAGTAASSKKAGTPSAAGDAGTSTDAGTGGAGSESMGTSGQGVSGSEPEQLESTGESPSGGVPAP</sequence>
<reference evidence="3" key="1">
    <citation type="submission" date="2016-11" db="EMBL/GenBank/DDBJ databases">
        <authorList>
            <person name="Shukria A."/>
            <person name="Stevens D.C."/>
        </authorList>
    </citation>
    <scope>NUCLEOTIDE SEQUENCE [LARGE SCALE GENOMIC DNA]</scope>
    <source>
        <strain evidence="3">Cbfe23</strain>
    </source>
</reference>
<accession>A0A1L9BJC1</accession>
<evidence type="ECO:0000313" key="3">
    <source>
        <dbReference type="Proteomes" id="UP000182229"/>
    </source>
</evidence>
<protein>
    <submittedName>
        <fullName evidence="2">Uncharacterized protein</fullName>
    </submittedName>
</protein>
<organism evidence="2 3">
    <name type="scientific">Cystobacter ferrugineus</name>
    <dbReference type="NCBI Taxonomy" id="83449"/>
    <lineage>
        <taxon>Bacteria</taxon>
        <taxon>Pseudomonadati</taxon>
        <taxon>Myxococcota</taxon>
        <taxon>Myxococcia</taxon>
        <taxon>Myxococcales</taxon>
        <taxon>Cystobacterineae</taxon>
        <taxon>Archangiaceae</taxon>
        <taxon>Cystobacter</taxon>
    </lineage>
</organism>
<feature type="region of interest" description="Disordered" evidence="1">
    <location>
        <begin position="24"/>
        <end position="117"/>
    </location>
</feature>
<comment type="caution">
    <text evidence="2">The sequence shown here is derived from an EMBL/GenBank/DDBJ whole genome shotgun (WGS) entry which is preliminary data.</text>
</comment>
<keyword evidence="3" id="KW-1185">Reference proteome</keyword>
<dbReference type="EMBL" id="MPIN01000001">
    <property type="protein sequence ID" value="OJH42343.1"/>
    <property type="molecule type" value="Genomic_DNA"/>
</dbReference>
<evidence type="ECO:0000313" key="2">
    <source>
        <dbReference type="EMBL" id="OJH42343.1"/>
    </source>
</evidence>
<dbReference type="Proteomes" id="UP000182229">
    <property type="component" value="Unassembled WGS sequence"/>
</dbReference>
<dbReference type="STRING" id="83449.BON30_03830"/>
<reference evidence="2 3" key="2">
    <citation type="submission" date="2016-12" db="EMBL/GenBank/DDBJ databases">
        <title>Draft Genome Sequence of Cystobacter ferrugineus Strain Cbfe23.</title>
        <authorList>
            <person name="Akbar S."/>
            <person name="Dowd S.E."/>
            <person name="Stevens D.C."/>
        </authorList>
    </citation>
    <scope>NUCLEOTIDE SEQUENCE [LARGE SCALE GENOMIC DNA]</scope>
    <source>
        <strain evidence="2 3">Cbfe23</strain>
    </source>
</reference>